<feature type="compositionally biased region" description="Basic residues" evidence="1">
    <location>
        <begin position="67"/>
        <end position="80"/>
    </location>
</feature>
<proteinExistence type="predicted"/>
<feature type="compositionally biased region" description="Polar residues" evidence="1">
    <location>
        <begin position="8"/>
        <end position="21"/>
    </location>
</feature>
<evidence type="ECO:0000256" key="1">
    <source>
        <dbReference type="SAM" id="MobiDB-lite"/>
    </source>
</evidence>
<accession>A0A831WPC6</accession>
<organism evidence="2">
    <name type="scientific">Prosthecochloris aestuarii</name>
    <dbReference type="NCBI Taxonomy" id="1102"/>
    <lineage>
        <taxon>Bacteria</taxon>
        <taxon>Pseudomonadati</taxon>
        <taxon>Chlorobiota</taxon>
        <taxon>Chlorobiia</taxon>
        <taxon>Chlorobiales</taxon>
        <taxon>Chlorobiaceae</taxon>
        <taxon>Prosthecochloris</taxon>
    </lineage>
</organism>
<reference evidence="2" key="1">
    <citation type="journal article" date="2020" name="mSystems">
        <title>Genome- and Community-Level Interaction Insights into Carbon Utilization and Element Cycling Functions of Hydrothermarchaeota in Hydrothermal Sediment.</title>
        <authorList>
            <person name="Zhou Z."/>
            <person name="Liu Y."/>
            <person name="Xu W."/>
            <person name="Pan J."/>
            <person name="Luo Z.H."/>
            <person name="Li M."/>
        </authorList>
    </citation>
    <scope>NUCLEOTIDE SEQUENCE [LARGE SCALE GENOMIC DNA]</scope>
    <source>
        <strain evidence="2">SpSt-1181</strain>
    </source>
</reference>
<comment type="caution">
    <text evidence="2">The sequence shown here is derived from an EMBL/GenBank/DDBJ whole genome shotgun (WGS) entry which is preliminary data.</text>
</comment>
<name>A0A831WPC6_PROAE</name>
<feature type="compositionally biased region" description="Basic residues" evidence="1">
    <location>
        <begin position="30"/>
        <end position="43"/>
    </location>
</feature>
<sequence>MTRDQKNQKSPLKNQKSQSVKISAICGQQKKVKRQKAKVKKKTTSANPHTLQIKKVNQCKSVESVGNKKKSKVKRQKSKSGLRSPARSAESIVRKERPSFFDVPILKNNFSKYRLVFYLLLSILMGEDFTLC</sequence>
<feature type="region of interest" description="Disordered" evidence="1">
    <location>
        <begin position="1"/>
        <end position="93"/>
    </location>
</feature>
<dbReference type="AlphaFoldDB" id="A0A831WPC6"/>
<evidence type="ECO:0000313" key="2">
    <source>
        <dbReference type="EMBL" id="HED30967.1"/>
    </source>
</evidence>
<dbReference type="Proteomes" id="UP000886335">
    <property type="component" value="Unassembled WGS sequence"/>
</dbReference>
<gene>
    <name evidence="2" type="ORF">ENN50_04645</name>
</gene>
<dbReference type="EMBL" id="DSBW01000105">
    <property type="protein sequence ID" value="HED30967.1"/>
    <property type="molecule type" value="Genomic_DNA"/>
</dbReference>
<protein>
    <submittedName>
        <fullName evidence="2">Uncharacterized protein</fullName>
    </submittedName>
</protein>